<dbReference type="AlphaFoldDB" id="A0A161IH72"/>
<dbReference type="Proteomes" id="UP000076794">
    <property type="component" value="Chromosome"/>
</dbReference>
<proteinExistence type="predicted"/>
<dbReference type="InterPro" id="IPR015035">
    <property type="entry name" value="DUF1918"/>
</dbReference>
<dbReference type="PATRIC" id="fig|1300344.3.peg.1422"/>
<keyword evidence="4" id="KW-1185">Reference proteome</keyword>
<dbReference type="InterPro" id="IPR015057">
    <property type="entry name" value="Rv2632c-like"/>
</dbReference>
<protein>
    <recommendedName>
        <fullName evidence="2">DUF1918 domain-containing protein</fullName>
    </recommendedName>
</protein>
<feature type="domain" description="DUF1918" evidence="2">
    <location>
        <begin position="1"/>
        <end position="58"/>
    </location>
</feature>
<dbReference type="Pfam" id="PF08962">
    <property type="entry name" value="Rv2632c-like"/>
    <property type="match status" value="1"/>
</dbReference>
<dbReference type="SUPFAM" id="SSF50118">
    <property type="entry name" value="Cell growth inhibitor/plasmid maintenance toxic component"/>
    <property type="match status" value="1"/>
</dbReference>
<dbReference type="Gene3D" id="3.30.160.240">
    <property type="entry name" value="Rv1738"/>
    <property type="match status" value="1"/>
</dbReference>
<organism evidence="3 4">
    <name type="scientific">Isoptericola dokdonensis DS-3</name>
    <dbReference type="NCBI Taxonomy" id="1300344"/>
    <lineage>
        <taxon>Bacteria</taxon>
        <taxon>Bacillati</taxon>
        <taxon>Actinomycetota</taxon>
        <taxon>Actinomycetes</taxon>
        <taxon>Micrococcales</taxon>
        <taxon>Promicromonosporaceae</taxon>
        <taxon>Isoptericola</taxon>
    </lineage>
</organism>
<evidence type="ECO:0000259" key="2">
    <source>
        <dbReference type="Pfam" id="PF08940"/>
    </source>
</evidence>
<feature type="region of interest" description="Disordered" evidence="1">
    <location>
        <begin position="54"/>
        <end position="77"/>
    </location>
</feature>
<dbReference type="SUPFAM" id="SSF143212">
    <property type="entry name" value="Rv2632c-like"/>
    <property type="match status" value="1"/>
</dbReference>
<dbReference type="OrthoDB" id="4828144at2"/>
<accession>A0A161IH72</accession>
<evidence type="ECO:0000313" key="3">
    <source>
        <dbReference type="EMBL" id="ANC30974.1"/>
    </source>
</evidence>
<name>A0A161IH72_9MICO</name>
<dbReference type="KEGG" id="ido:I598_1416"/>
<sequence>MHASVGDRIVTASGVVGGAVRSGVVVDCPHDDGSPPYRVRWSDTGEETLVFPGPDSLVQPEEEGAQPDDAGPRTARSTTWHVQLTLVEAAGSTTAEAVLVAGPPEHADVGPLRSVGHARRDPHDEEIPVIGDEVAAGRALRRLADAMLGQAEDDITAATGTKGHVHT</sequence>
<dbReference type="EMBL" id="CP014209">
    <property type="protein sequence ID" value="ANC30974.1"/>
    <property type="molecule type" value="Genomic_DNA"/>
</dbReference>
<dbReference type="Gene3D" id="2.30.30.440">
    <property type="entry name" value="Domain of unknown function DUF1918"/>
    <property type="match status" value="1"/>
</dbReference>
<evidence type="ECO:0000313" key="4">
    <source>
        <dbReference type="Proteomes" id="UP000076794"/>
    </source>
</evidence>
<dbReference type="RefSeq" id="WP_068202361.1">
    <property type="nucleotide sequence ID" value="NZ_CP014209.1"/>
</dbReference>
<gene>
    <name evidence="3" type="ORF">I598_1416</name>
</gene>
<reference evidence="3 4" key="1">
    <citation type="submission" date="2016-01" db="EMBL/GenBank/DDBJ databases">
        <title>Complete genome sequence of a soil Actinobacterium, Isoptericola dokdonensis DS-3.</title>
        <authorList>
            <person name="Kwon S.-K."/>
            <person name="Kim J.F."/>
        </authorList>
    </citation>
    <scope>NUCLEOTIDE SEQUENCE [LARGE SCALE GENOMIC DNA]</scope>
    <source>
        <strain evidence="3 4">DS-3</strain>
    </source>
</reference>
<dbReference type="InterPro" id="IPR038070">
    <property type="entry name" value="Rv2632c-like_sf"/>
</dbReference>
<dbReference type="STRING" id="1300344.I598_1416"/>
<evidence type="ECO:0000256" key="1">
    <source>
        <dbReference type="SAM" id="MobiDB-lite"/>
    </source>
</evidence>
<dbReference type="Pfam" id="PF08940">
    <property type="entry name" value="DUF1918"/>
    <property type="match status" value="1"/>
</dbReference>